<keyword evidence="3" id="KW-0233">DNA recombination</keyword>
<dbReference type="Gene3D" id="1.10.150.130">
    <property type="match status" value="1"/>
</dbReference>
<dbReference type="InterPro" id="IPR050090">
    <property type="entry name" value="Tyrosine_recombinase_XerCD"/>
</dbReference>
<dbReference type="RefSeq" id="WP_151157615.1">
    <property type="nucleotide sequence ID" value="NZ_VZRA01000004.1"/>
</dbReference>
<dbReference type="PROSITE" id="PS51898">
    <property type="entry name" value="TYR_RECOMBINASE"/>
    <property type="match status" value="1"/>
</dbReference>
<sequence length="405" mass="46713">MNDKSVFKKLVCPNCRKWTPDATGKAVQECPKCRVRMQPSVKWHVRITRNGKTSVKAVSSRRQDAIDYLHAAKDAVRRGALLPGEEKPITWESAKKDFSDWIDRFNEKDDTYALSFKTREIYHLCLRHLDNHLNDDLQSITVKQVADMITELSRTLSTKYVCETVKLLKRMYSLQCGWHSARTNPELHAVAADLAKMEMPDYNNKRLRFLTVEETKVLLDNCTAPHLKLAIQIALATGWRHGMIMGLEWRQIDFINRTATFQPKDMKSGRVFVAPLMGGISVLLTEWRKLQAKKKISPFVFQSPTRKGQHMADMQTSWEKLMEACNKKLQKEGKPDFSDVCFHTLRHTFASHFLMNGGDLATLSELLDHASIQITKDRYGHLCVEHKKKEIDRFEGVFFQSSVDR</sequence>
<evidence type="ECO:0000256" key="2">
    <source>
        <dbReference type="ARBA" id="ARBA00023125"/>
    </source>
</evidence>
<dbReference type="Pfam" id="PF00589">
    <property type="entry name" value="Phage_integrase"/>
    <property type="match status" value="1"/>
</dbReference>
<evidence type="ECO:0000256" key="3">
    <source>
        <dbReference type="ARBA" id="ARBA00023172"/>
    </source>
</evidence>
<dbReference type="InterPro" id="IPR002104">
    <property type="entry name" value="Integrase_catalytic"/>
</dbReference>
<accession>A0ABQ6TL30</accession>
<reference evidence="5 6" key="1">
    <citation type="journal article" date="2020" name="Microorganisms">
        <title>Description of Three Novel Members in the Family Geobacteraceae, Oryzomonas japonicum gen. nov., sp. nov., Oryzomonas sagensis sp. nov., and Oryzomonas ruber sp. nov.</title>
        <authorList>
            <person name="Xu Z."/>
            <person name="Masuda Y."/>
            <person name="Hayakawa C."/>
            <person name="Ushijima N."/>
            <person name="Kawano K."/>
            <person name="Shiratori Y."/>
            <person name="Senoo K."/>
            <person name="Itoh H."/>
        </authorList>
    </citation>
    <scope>NUCLEOTIDE SEQUENCE [LARGE SCALE GENOMIC DNA]</scope>
    <source>
        <strain evidence="5 6">Red100</strain>
    </source>
</reference>
<dbReference type="InterPro" id="IPR010998">
    <property type="entry name" value="Integrase_recombinase_N"/>
</dbReference>
<feature type="domain" description="Tyr recombinase" evidence="4">
    <location>
        <begin position="205"/>
        <end position="392"/>
    </location>
</feature>
<evidence type="ECO:0000259" key="4">
    <source>
        <dbReference type="PROSITE" id="PS51898"/>
    </source>
</evidence>
<protein>
    <submittedName>
        <fullName evidence="5">Site-specific integrase</fullName>
    </submittedName>
</protein>
<name>A0ABQ6TL30_9BACT</name>
<dbReference type="InterPro" id="IPR011010">
    <property type="entry name" value="DNA_brk_join_enz"/>
</dbReference>
<dbReference type="Gene3D" id="1.10.443.10">
    <property type="entry name" value="Intergrase catalytic core"/>
    <property type="match status" value="1"/>
</dbReference>
<keyword evidence="6" id="KW-1185">Reference proteome</keyword>
<evidence type="ECO:0000256" key="1">
    <source>
        <dbReference type="ARBA" id="ARBA00008857"/>
    </source>
</evidence>
<dbReference type="PANTHER" id="PTHR30349">
    <property type="entry name" value="PHAGE INTEGRASE-RELATED"/>
    <property type="match status" value="1"/>
</dbReference>
<keyword evidence="2" id="KW-0238">DNA-binding</keyword>
<evidence type="ECO:0000313" key="6">
    <source>
        <dbReference type="Proteomes" id="UP000798046"/>
    </source>
</evidence>
<gene>
    <name evidence="5" type="ORF">F6V30_14175</name>
</gene>
<dbReference type="InterPro" id="IPR013762">
    <property type="entry name" value="Integrase-like_cat_sf"/>
</dbReference>
<proteinExistence type="inferred from homology"/>
<comment type="similarity">
    <text evidence="1">Belongs to the 'phage' integrase family.</text>
</comment>
<dbReference type="EMBL" id="VZRA01000004">
    <property type="protein sequence ID" value="KAB0668980.1"/>
    <property type="molecule type" value="Genomic_DNA"/>
</dbReference>
<evidence type="ECO:0000313" key="5">
    <source>
        <dbReference type="EMBL" id="KAB0668980.1"/>
    </source>
</evidence>
<dbReference type="CDD" id="cd00796">
    <property type="entry name" value="INT_Rci_Hp1_C"/>
    <property type="match status" value="1"/>
</dbReference>
<dbReference type="Proteomes" id="UP000798046">
    <property type="component" value="Unassembled WGS sequence"/>
</dbReference>
<comment type="caution">
    <text evidence="5">The sequence shown here is derived from an EMBL/GenBank/DDBJ whole genome shotgun (WGS) entry which is preliminary data.</text>
</comment>
<dbReference type="PANTHER" id="PTHR30349:SF64">
    <property type="entry name" value="PROPHAGE INTEGRASE INTD-RELATED"/>
    <property type="match status" value="1"/>
</dbReference>
<dbReference type="SUPFAM" id="SSF56349">
    <property type="entry name" value="DNA breaking-rejoining enzymes"/>
    <property type="match status" value="1"/>
</dbReference>
<organism evidence="5 6">
    <name type="scientific">Oryzomonas sagensis</name>
    <dbReference type="NCBI Taxonomy" id="2603857"/>
    <lineage>
        <taxon>Bacteria</taxon>
        <taxon>Pseudomonadati</taxon>
        <taxon>Thermodesulfobacteriota</taxon>
        <taxon>Desulfuromonadia</taxon>
        <taxon>Geobacterales</taxon>
        <taxon>Geobacteraceae</taxon>
        <taxon>Oryzomonas</taxon>
    </lineage>
</organism>